<sequence length="462" mass="49227">MNKLANNELNISRILREFFFLVFLAVSSTVVQAQVGHVLQGVGSVNTSMGGAATGQPLDISGALLWNPASISTFDGQILSVNAGLFFSDPSISSTVPTQDGPFSGTTGDDRGVSVLPALAYVWGKAESKHTFGISAYGVSGFGVTFPESRDNPITMPQSSGGFGRIESDYALLQVSFAYTYQITDRISLGIQPNFNYATLEIGPNPLAAPSQTVGYPNSDKANAIGIGAQLGIFYDSGSGLKLGASYKSKQVFNDFSFNNTYLDGSEAPRVDFNMDYPAIYSLGLGYSKGDFDYALDYRFIDYENTDGFKKSGWQLAESGDFAGFPTGAVQGFGWQSISVISTGLQYKGIQKLPLRIGYTYSENPIREEFAFMSSPATAIIKNAFQFGFGYKVNESLALDVAYHHGTSSGSTSGPLLNPTPDSAGGPWNADTNPNGAIPGSEVAYDMTTDLIVVGLTYAFGQ</sequence>
<accession>A0AAE3JV21</accession>
<organism evidence="9 10">
    <name type="scientific">Cerina litoralis</name>
    <dbReference type="NCBI Taxonomy" id="2874477"/>
    <lineage>
        <taxon>Bacteria</taxon>
        <taxon>Pseudomonadati</taxon>
        <taxon>Bacteroidota</taxon>
        <taxon>Flavobacteriia</taxon>
        <taxon>Flavobacteriales</taxon>
        <taxon>Flavobacteriaceae</taxon>
        <taxon>Cerina</taxon>
    </lineage>
</organism>
<dbReference type="AlphaFoldDB" id="A0AAE3JV21"/>
<evidence type="ECO:0000256" key="5">
    <source>
        <dbReference type="ARBA" id="ARBA00022729"/>
    </source>
</evidence>
<evidence type="ECO:0000313" key="9">
    <source>
        <dbReference type="EMBL" id="MCG2462932.1"/>
    </source>
</evidence>
<dbReference type="Proteomes" id="UP001200642">
    <property type="component" value="Unassembled WGS sequence"/>
</dbReference>
<evidence type="ECO:0000313" key="10">
    <source>
        <dbReference type="Proteomes" id="UP001200642"/>
    </source>
</evidence>
<dbReference type="PANTHER" id="PTHR35093:SF8">
    <property type="entry name" value="OUTER MEMBRANE PROTEIN NMB0088-RELATED"/>
    <property type="match status" value="1"/>
</dbReference>
<dbReference type="PANTHER" id="PTHR35093">
    <property type="entry name" value="OUTER MEMBRANE PROTEIN NMB0088-RELATED"/>
    <property type="match status" value="1"/>
</dbReference>
<comment type="similarity">
    <text evidence="2">Belongs to the OmpP1/FadL family.</text>
</comment>
<dbReference type="InterPro" id="IPR005017">
    <property type="entry name" value="OMPP1/FadL/TodX"/>
</dbReference>
<comment type="caution">
    <text evidence="9">The sequence shown here is derived from an EMBL/GenBank/DDBJ whole genome shotgun (WGS) entry which is preliminary data.</text>
</comment>
<keyword evidence="4" id="KW-0812">Transmembrane</keyword>
<keyword evidence="7" id="KW-0998">Cell outer membrane</keyword>
<evidence type="ECO:0000256" key="1">
    <source>
        <dbReference type="ARBA" id="ARBA00004571"/>
    </source>
</evidence>
<dbReference type="Gene3D" id="2.40.160.60">
    <property type="entry name" value="Outer membrane protein transport protein (OMPP1/FadL/TodX)"/>
    <property type="match status" value="1"/>
</dbReference>
<feature type="region of interest" description="Disordered" evidence="8">
    <location>
        <begin position="408"/>
        <end position="431"/>
    </location>
</feature>
<proteinExistence type="inferred from homology"/>
<name>A0AAE3JV21_9FLAO</name>
<evidence type="ECO:0000256" key="2">
    <source>
        <dbReference type="ARBA" id="ARBA00008163"/>
    </source>
</evidence>
<keyword evidence="10" id="KW-1185">Reference proteome</keyword>
<dbReference type="Pfam" id="PF03349">
    <property type="entry name" value="Toluene_X"/>
    <property type="match status" value="1"/>
</dbReference>
<reference evidence="9" key="1">
    <citation type="submission" date="2023-02" db="EMBL/GenBank/DDBJ databases">
        <title>Genome of Flavobacteriaceae gen. nov. sp. strain F89.</title>
        <authorList>
            <person name="Wang Y."/>
        </authorList>
    </citation>
    <scope>NUCLEOTIDE SEQUENCE</scope>
    <source>
        <strain evidence="9">F89</strain>
    </source>
</reference>
<keyword evidence="6" id="KW-0472">Membrane</keyword>
<evidence type="ECO:0000256" key="6">
    <source>
        <dbReference type="ARBA" id="ARBA00023136"/>
    </source>
</evidence>
<evidence type="ECO:0000256" key="3">
    <source>
        <dbReference type="ARBA" id="ARBA00022452"/>
    </source>
</evidence>
<evidence type="ECO:0000256" key="7">
    <source>
        <dbReference type="ARBA" id="ARBA00023237"/>
    </source>
</evidence>
<evidence type="ECO:0000256" key="8">
    <source>
        <dbReference type="SAM" id="MobiDB-lite"/>
    </source>
</evidence>
<dbReference type="RefSeq" id="WP_317904064.1">
    <property type="nucleotide sequence ID" value="NZ_JAIRBC010000064.1"/>
</dbReference>
<dbReference type="SUPFAM" id="SSF56935">
    <property type="entry name" value="Porins"/>
    <property type="match status" value="1"/>
</dbReference>
<keyword evidence="3" id="KW-1134">Transmembrane beta strand</keyword>
<protein>
    <submittedName>
        <fullName evidence="9">Outer membrane protein transport protein</fullName>
    </submittedName>
</protein>
<dbReference type="GO" id="GO:0015483">
    <property type="term" value="F:long-chain fatty acid transporting porin activity"/>
    <property type="evidence" value="ECO:0007669"/>
    <property type="project" value="TreeGrafter"/>
</dbReference>
<comment type="subcellular location">
    <subcellularLocation>
        <location evidence="1">Cell outer membrane</location>
        <topology evidence="1">Multi-pass membrane protein</topology>
    </subcellularLocation>
</comment>
<dbReference type="GO" id="GO:0009279">
    <property type="term" value="C:cell outer membrane"/>
    <property type="evidence" value="ECO:0007669"/>
    <property type="project" value="UniProtKB-SubCell"/>
</dbReference>
<dbReference type="EMBL" id="JAIRBC010000064">
    <property type="protein sequence ID" value="MCG2462932.1"/>
    <property type="molecule type" value="Genomic_DNA"/>
</dbReference>
<keyword evidence="5" id="KW-0732">Signal</keyword>
<evidence type="ECO:0000256" key="4">
    <source>
        <dbReference type="ARBA" id="ARBA00022692"/>
    </source>
</evidence>
<gene>
    <name evidence="9" type="ORF">K8352_19370</name>
</gene>